<comment type="caution">
    <text evidence="2">The sequence shown here is derived from an EMBL/GenBank/DDBJ whole genome shotgun (WGS) entry which is preliminary data.</text>
</comment>
<evidence type="ECO:0000313" key="2">
    <source>
        <dbReference type="EMBL" id="KAG2488805.1"/>
    </source>
</evidence>
<keyword evidence="3" id="KW-1185">Reference proteome</keyword>
<feature type="region of interest" description="Disordered" evidence="1">
    <location>
        <begin position="310"/>
        <end position="348"/>
    </location>
</feature>
<name>A0A835XSD3_9CHLO</name>
<proteinExistence type="predicted"/>
<protein>
    <submittedName>
        <fullName evidence="2">Uncharacterized protein</fullName>
    </submittedName>
</protein>
<accession>A0A835XSD3</accession>
<feature type="region of interest" description="Disordered" evidence="1">
    <location>
        <begin position="57"/>
        <end position="78"/>
    </location>
</feature>
<gene>
    <name evidence="2" type="ORF">HYH03_012605</name>
</gene>
<reference evidence="2" key="1">
    <citation type="journal article" date="2020" name="bioRxiv">
        <title>Comparative genomics of Chlamydomonas.</title>
        <authorList>
            <person name="Craig R.J."/>
            <person name="Hasan A.R."/>
            <person name="Ness R.W."/>
            <person name="Keightley P.D."/>
        </authorList>
    </citation>
    <scope>NUCLEOTIDE SEQUENCE</scope>
    <source>
        <strain evidence="2">CCAP 11/70</strain>
    </source>
</reference>
<feature type="compositionally biased region" description="Low complexity" evidence="1">
    <location>
        <begin position="1435"/>
        <end position="1452"/>
    </location>
</feature>
<evidence type="ECO:0000313" key="3">
    <source>
        <dbReference type="Proteomes" id="UP000612055"/>
    </source>
</evidence>
<feature type="region of interest" description="Disordered" evidence="1">
    <location>
        <begin position="1435"/>
        <end position="1460"/>
    </location>
</feature>
<dbReference type="Proteomes" id="UP000612055">
    <property type="component" value="Unassembled WGS sequence"/>
</dbReference>
<feature type="compositionally biased region" description="Low complexity" evidence="1">
    <location>
        <begin position="59"/>
        <end position="78"/>
    </location>
</feature>
<sequence>MLVSHMAPYGEGSGGGAGGEARALTAAQAAELAVACADLGATDRRLWDVLITRMAQPDPQGAAPARPTAAGGDGAVAAGSGASAAAEAEAVGEAAQVWTLALAVRSAEACGQGAHPGLAGLRHALSAAAARGLRALDEPAGAEAEAEARPAPPPASSALGEAGRPVLRPPSLGLQILAEGAAAELLGGANGRVIPEEEAAAAAAADLAERLQRRLLADPRALAGELCELRLGSDASAETKGAQAAPLTAPFATTTGAASLLRIALGAWRAGAAGASGAGGPAEAGPADAVLLEEAEALLLACGQRLAPQAAPGITGTSERSKALAPGTKRQRRLWGGEEQAREGPGMGRVLVPAPGLVRHGPAREAVWAALRRALAEQPQPSSERVPGPSDALEASRTRVLCELSRLAASSLLGVQAEVIGHRPAFTHGWYWGCAELTTLLQAGRVLAQLQQREGATTAGTKALELSAEASLGRELLALAERATRALVKPGLGAARRAAAAVLRGETGGLPPPTEPAHDMERWVELLSLLLANGCHDVHIIAGTLERLEQHAQAAAASAGAAGADTEAEAEAASRARSRGVDAVVGWVLSSSPTGAGGEGPGWAHKSPATLVRLADALLGATVPGTGGAAGTETAWAADGPGAAAAGRAVEAAQKLLMAAAGAIRPQDVTLTAAWLRAASVLQLASGDSAVSEEARAMGSRAESFLHAAIERRQAGGEGRAAVPAEAGWLALGAANLLAATVPLVAAGLAPPSLAEACLAALSEPAADGGGWLQHKGETVLPAVAALQALADARVVPDARLLMPLVKTATAAADAGVYPPGRPADPAAVVLPPPERAATLAAVAALAAAAAARGADSAAALRGAVVRLRESTKAVVALSTSTSGAVTPAPAEVAAPVAFEEWLRRGSRSRPTPPRQTRIFPAFSLHDLAAACTALAKVDLLDAATVQELLLPLARPGAREGQAGVQEAAEIAVTGLQRGQGQVQGASMDPVADAAAAGRLLPLTATALGCSGAAAAAAARRAVLRSADGDLGAAEGGAGAGAAAGAGAKGVAALLPAGMDGEQARAASSVAAWLAQCVVGGGDGGGAAAAAAAEQLPAELLAAALVAAQDVAAAAAAAAAPGFGAGASRRRLFDGADCHGGAAGQVAEADVAARREQSGPATVEAEADASHLLERLREASVARLLVHKLNTLPLDLLAALALQLPPPPSHDVRAIDVANEASASETGPVGGSGDARAQLAERILTALRDRLLTAAEAHVTPLAAAAGSLASLAAAGWPLAAEPALAAALVEGVGFRLKEADGADGAVEAAVSALAAALAAGGGAPWVRRCVAAGVLDELADAVQWHRRHRPDAFGLERLLAAAAHVHAVCTATAPLAFSGPQPGTRLLQVLGRTLAGRVPGLSPEQLVGLAQVFAPPAVRDPHLLARLVDAATAPAPAGPADPGAATPAAESTEAEGPKVAQPLCSDDQLLALAQALYAGGVRDRGLNAPLAAALAGRAAASPPGAMSAWTLQSAAGLLRALRLHSDAAILEQAFVRSFGPSGGGGGRRRN</sequence>
<evidence type="ECO:0000256" key="1">
    <source>
        <dbReference type="SAM" id="MobiDB-lite"/>
    </source>
</evidence>
<feature type="region of interest" description="Disordered" evidence="1">
    <location>
        <begin position="138"/>
        <end position="164"/>
    </location>
</feature>
<dbReference type="OrthoDB" id="10572039at2759"/>
<dbReference type="EMBL" id="JAEHOE010000079">
    <property type="protein sequence ID" value="KAG2488805.1"/>
    <property type="molecule type" value="Genomic_DNA"/>
</dbReference>
<organism evidence="2 3">
    <name type="scientific">Edaphochlamys debaryana</name>
    <dbReference type="NCBI Taxonomy" id="47281"/>
    <lineage>
        <taxon>Eukaryota</taxon>
        <taxon>Viridiplantae</taxon>
        <taxon>Chlorophyta</taxon>
        <taxon>core chlorophytes</taxon>
        <taxon>Chlorophyceae</taxon>
        <taxon>CS clade</taxon>
        <taxon>Chlamydomonadales</taxon>
        <taxon>Chlamydomonadales incertae sedis</taxon>
        <taxon>Edaphochlamys</taxon>
    </lineage>
</organism>